<dbReference type="Pfam" id="PF23156">
    <property type="entry name" value="DUF7054"/>
    <property type="match status" value="1"/>
</dbReference>
<dbReference type="OrthoDB" id="651546at2759"/>
<dbReference type="STRING" id="3871.A0A4P1QQS8"/>
<keyword evidence="3" id="KW-1185">Reference proteome</keyword>
<gene>
    <name evidence="2" type="ORF">TanjilG_00893</name>
</gene>
<proteinExistence type="predicted"/>
<dbReference type="InterPro" id="IPR040358">
    <property type="entry name" value="At4g22758-like"/>
</dbReference>
<dbReference type="Gramene" id="OIV92759">
    <property type="protein sequence ID" value="OIV92759"/>
    <property type="gene ID" value="TanjilG_00893"/>
</dbReference>
<dbReference type="Proteomes" id="UP000188354">
    <property type="component" value="Chromosome LG18"/>
</dbReference>
<feature type="domain" description="DUF7054" evidence="1">
    <location>
        <begin position="24"/>
        <end position="107"/>
    </location>
</feature>
<dbReference type="PANTHER" id="PTHR33270">
    <property type="entry name" value="BNAC05G50380D PROTEIN"/>
    <property type="match status" value="1"/>
</dbReference>
<dbReference type="EMBL" id="CM007378">
    <property type="protein sequence ID" value="OIV92759.1"/>
    <property type="molecule type" value="Genomic_DNA"/>
</dbReference>
<accession>A0A4P1QQS8</accession>
<dbReference type="AlphaFoldDB" id="A0A4P1QQS8"/>
<protein>
    <recommendedName>
        <fullName evidence="1">DUF7054 domain-containing protein</fullName>
    </recommendedName>
</protein>
<evidence type="ECO:0000259" key="1">
    <source>
        <dbReference type="Pfam" id="PF23156"/>
    </source>
</evidence>
<dbReference type="KEGG" id="lang:109332653"/>
<name>A0A4P1QQS8_LUPAN</name>
<evidence type="ECO:0000313" key="2">
    <source>
        <dbReference type="EMBL" id="OIV92759.1"/>
    </source>
</evidence>
<organism evidence="2 3">
    <name type="scientific">Lupinus angustifolius</name>
    <name type="common">Narrow-leaved blue lupine</name>
    <dbReference type="NCBI Taxonomy" id="3871"/>
    <lineage>
        <taxon>Eukaryota</taxon>
        <taxon>Viridiplantae</taxon>
        <taxon>Streptophyta</taxon>
        <taxon>Embryophyta</taxon>
        <taxon>Tracheophyta</taxon>
        <taxon>Spermatophyta</taxon>
        <taxon>Magnoliopsida</taxon>
        <taxon>eudicotyledons</taxon>
        <taxon>Gunneridae</taxon>
        <taxon>Pentapetalae</taxon>
        <taxon>rosids</taxon>
        <taxon>fabids</taxon>
        <taxon>Fabales</taxon>
        <taxon>Fabaceae</taxon>
        <taxon>Papilionoideae</taxon>
        <taxon>50 kb inversion clade</taxon>
        <taxon>genistoids sensu lato</taxon>
        <taxon>core genistoids</taxon>
        <taxon>Genisteae</taxon>
        <taxon>Lupinus</taxon>
    </lineage>
</organism>
<sequence length="115" mass="13055">MGGFVSTPSTLQQPIETTNDSLRPSKLLFNVTIHNSLGTIKVLMLPEDNVRDLIKAVLVIYDKGKRRPLLRDTDPNCYHLHYSPYSLQSLKPNEKLKNLGSRNFFLCLKPRISSS</sequence>
<dbReference type="PANTHER" id="PTHR33270:SF7">
    <property type="entry name" value="SNRNP25 UBIQUITIN-LIKE DOMAIN-CONTAINING PROTEIN"/>
    <property type="match status" value="1"/>
</dbReference>
<dbReference type="InterPro" id="IPR055482">
    <property type="entry name" value="DUF7054"/>
</dbReference>
<reference evidence="2 3" key="1">
    <citation type="journal article" date="2017" name="Plant Biotechnol. J.">
        <title>A comprehensive draft genome sequence for lupin (Lupinus angustifolius), an emerging health food: insights into plant-microbe interactions and legume evolution.</title>
        <authorList>
            <person name="Hane J.K."/>
            <person name="Ming Y."/>
            <person name="Kamphuis L.G."/>
            <person name="Nelson M.N."/>
            <person name="Garg G."/>
            <person name="Atkins C.A."/>
            <person name="Bayer P.E."/>
            <person name="Bravo A."/>
            <person name="Bringans S."/>
            <person name="Cannon S."/>
            <person name="Edwards D."/>
            <person name="Foley R."/>
            <person name="Gao L.L."/>
            <person name="Harrison M.J."/>
            <person name="Huang W."/>
            <person name="Hurgobin B."/>
            <person name="Li S."/>
            <person name="Liu C.W."/>
            <person name="McGrath A."/>
            <person name="Morahan G."/>
            <person name="Murray J."/>
            <person name="Weller J."/>
            <person name="Jian J."/>
            <person name="Singh K.B."/>
        </authorList>
    </citation>
    <scope>NUCLEOTIDE SEQUENCE [LARGE SCALE GENOMIC DNA]</scope>
    <source>
        <strain evidence="3">cv. Tanjil</strain>
        <tissue evidence="2">Whole plant</tissue>
    </source>
</reference>
<evidence type="ECO:0000313" key="3">
    <source>
        <dbReference type="Proteomes" id="UP000188354"/>
    </source>
</evidence>